<accession>A0ABP7BF11</accession>
<dbReference type="EMBL" id="BAAAYV010000006">
    <property type="protein sequence ID" value="GAA3656614.1"/>
    <property type="molecule type" value="Genomic_DNA"/>
</dbReference>
<sequence length="199" mass="21756">MTDYTMLLVDLAAITLLTTAIYFRRHRRRDLMVAFFGVNVGVFAVSAVLASAEVALGLGLGLFGVLSIIRLRSSEISQREVAYYFAALAIGLITGLSTSFDLLATGLVGLVIATLAIADHPALFSTHRHRTVQLDEAIADEDRLRAVLEERLGGEIRTLSVQHIDFVDDTTLVDVRYRAVPRPAEAGTPQARRHEEIPA</sequence>
<dbReference type="RefSeq" id="WP_221858669.1">
    <property type="nucleotide sequence ID" value="NZ_BAAAYV010000006.1"/>
</dbReference>
<dbReference type="InterPro" id="IPR032531">
    <property type="entry name" value="DUF4956"/>
</dbReference>
<evidence type="ECO:0000313" key="2">
    <source>
        <dbReference type="EMBL" id="GAA3656614.1"/>
    </source>
</evidence>
<feature type="transmembrane region" description="Helical" evidence="1">
    <location>
        <begin position="81"/>
        <end position="100"/>
    </location>
</feature>
<keyword evidence="1" id="KW-0472">Membrane</keyword>
<reference evidence="3" key="1">
    <citation type="journal article" date="2019" name="Int. J. Syst. Evol. Microbiol.">
        <title>The Global Catalogue of Microorganisms (GCM) 10K type strain sequencing project: providing services to taxonomists for standard genome sequencing and annotation.</title>
        <authorList>
            <consortium name="The Broad Institute Genomics Platform"/>
            <consortium name="The Broad Institute Genome Sequencing Center for Infectious Disease"/>
            <person name="Wu L."/>
            <person name="Ma J."/>
        </authorList>
    </citation>
    <scope>NUCLEOTIDE SEQUENCE [LARGE SCALE GENOMIC DNA]</scope>
    <source>
        <strain evidence="3">JCM 16546</strain>
    </source>
</reference>
<feature type="transmembrane region" description="Helical" evidence="1">
    <location>
        <begin position="6"/>
        <end position="24"/>
    </location>
</feature>
<organism evidence="2 3">
    <name type="scientific">Microbacterium marinilacus</name>
    <dbReference type="NCBI Taxonomy" id="415209"/>
    <lineage>
        <taxon>Bacteria</taxon>
        <taxon>Bacillati</taxon>
        <taxon>Actinomycetota</taxon>
        <taxon>Actinomycetes</taxon>
        <taxon>Micrococcales</taxon>
        <taxon>Microbacteriaceae</taxon>
        <taxon>Microbacterium</taxon>
    </lineage>
</organism>
<feature type="transmembrane region" description="Helical" evidence="1">
    <location>
        <begin position="106"/>
        <end position="124"/>
    </location>
</feature>
<feature type="transmembrane region" description="Helical" evidence="1">
    <location>
        <begin position="54"/>
        <end position="69"/>
    </location>
</feature>
<proteinExistence type="predicted"/>
<evidence type="ECO:0000313" key="3">
    <source>
        <dbReference type="Proteomes" id="UP001410795"/>
    </source>
</evidence>
<protein>
    <submittedName>
        <fullName evidence="2">DUF4956 domain-containing protein</fullName>
    </submittedName>
</protein>
<feature type="transmembrane region" description="Helical" evidence="1">
    <location>
        <begin position="31"/>
        <end position="48"/>
    </location>
</feature>
<keyword evidence="3" id="KW-1185">Reference proteome</keyword>
<comment type="caution">
    <text evidence="2">The sequence shown here is derived from an EMBL/GenBank/DDBJ whole genome shotgun (WGS) entry which is preliminary data.</text>
</comment>
<evidence type="ECO:0000256" key="1">
    <source>
        <dbReference type="SAM" id="Phobius"/>
    </source>
</evidence>
<name>A0ABP7BF11_9MICO</name>
<gene>
    <name evidence="2" type="ORF">GCM10022202_16090</name>
</gene>
<keyword evidence="1" id="KW-0812">Transmembrane</keyword>
<dbReference type="Pfam" id="PF16316">
    <property type="entry name" value="DUF4956"/>
    <property type="match status" value="1"/>
</dbReference>
<dbReference type="Proteomes" id="UP001410795">
    <property type="component" value="Unassembled WGS sequence"/>
</dbReference>
<keyword evidence="1" id="KW-1133">Transmembrane helix</keyword>